<evidence type="ECO:0000259" key="1">
    <source>
        <dbReference type="Pfam" id="PF12697"/>
    </source>
</evidence>
<dbReference type="RefSeq" id="WP_155842221.1">
    <property type="nucleotide sequence ID" value="NZ_BAAAIA010000002.1"/>
</dbReference>
<protein>
    <submittedName>
        <fullName evidence="2">Alpha/beta fold hydrolase</fullName>
    </submittedName>
</protein>
<evidence type="ECO:0000313" key="2">
    <source>
        <dbReference type="EMBL" id="MUN07324.1"/>
    </source>
</evidence>
<dbReference type="InterPro" id="IPR029058">
    <property type="entry name" value="AB_hydrolase_fold"/>
</dbReference>
<dbReference type="OrthoDB" id="9814966at2"/>
<reference evidence="2 3" key="1">
    <citation type="submission" date="2019-11" db="EMBL/GenBank/DDBJ databases">
        <title>Agromyces kandeliae sp. nov., isolated from mangrove soil.</title>
        <authorList>
            <person name="Wang R."/>
        </authorList>
    </citation>
    <scope>NUCLEOTIDE SEQUENCE [LARGE SCALE GENOMIC DNA]</scope>
    <source>
        <strain evidence="2 3">JCM 11431</strain>
    </source>
</reference>
<proteinExistence type="predicted"/>
<gene>
    <name evidence="2" type="ORF">GLX25_09370</name>
</gene>
<dbReference type="Pfam" id="PF12697">
    <property type="entry name" value="Abhydrolase_6"/>
    <property type="match status" value="1"/>
</dbReference>
<dbReference type="PANTHER" id="PTHR37017:SF11">
    <property type="entry name" value="ESTERASE_LIPASE_THIOESTERASE DOMAIN-CONTAINING PROTEIN"/>
    <property type="match status" value="1"/>
</dbReference>
<keyword evidence="2" id="KW-0378">Hydrolase</keyword>
<dbReference type="AlphaFoldDB" id="A0A7C9HKY2"/>
<dbReference type="GO" id="GO:0016787">
    <property type="term" value="F:hydrolase activity"/>
    <property type="evidence" value="ECO:0007669"/>
    <property type="project" value="UniProtKB-KW"/>
</dbReference>
<dbReference type="Proteomes" id="UP000480122">
    <property type="component" value="Unassembled WGS sequence"/>
</dbReference>
<dbReference type="InterPro" id="IPR000073">
    <property type="entry name" value="AB_hydrolase_1"/>
</dbReference>
<comment type="caution">
    <text evidence="2">The sequence shown here is derived from an EMBL/GenBank/DDBJ whole genome shotgun (WGS) entry which is preliminary data.</text>
</comment>
<dbReference type="EMBL" id="WODA01000017">
    <property type="protein sequence ID" value="MUN07324.1"/>
    <property type="molecule type" value="Genomic_DNA"/>
</dbReference>
<accession>A0A7C9HKY2</accession>
<keyword evidence="3" id="KW-1185">Reference proteome</keyword>
<name>A0A7C9HKY2_9MICO</name>
<evidence type="ECO:0000313" key="3">
    <source>
        <dbReference type="Proteomes" id="UP000480122"/>
    </source>
</evidence>
<dbReference type="PANTHER" id="PTHR37017">
    <property type="entry name" value="AB HYDROLASE-1 DOMAIN-CONTAINING PROTEIN-RELATED"/>
    <property type="match status" value="1"/>
</dbReference>
<dbReference type="Gene3D" id="3.40.50.1820">
    <property type="entry name" value="alpha/beta hydrolase"/>
    <property type="match status" value="1"/>
</dbReference>
<feature type="domain" description="AB hydrolase-1" evidence="1">
    <location>
        <begin position="10"/>
        <end position="230"/>
    </location>
</feature>
<dbReference type="SUPFAM" id="SSF53474">
    <property type="entry name" value="alpha/beta-Hydrolases"/>
    <property type="match status" value="1"/>
</dbReference>
<sequence length="249" mass="26003">MNTNTERPTIVLVHGAFADSSSWTGVIERLQRDGYRTIAVANPLRGLQSDAAYLRSTLEAIDGPIVVAGHSYGGSVMSEAVAGTADVRALVFVASFQLEAGESTGELAAKFPGGELGPALAEVPFAVPGGEGTDLSITQEEFHRVFAADVSEDTAALMAAIQRPIAANALADAATHAGWKDVESWSLVTLEDLAIPAESMRFMSERAGSHTVEVHASHAVTVSHPEEVARLIGEAAMSTARPAAQLAAR</sequence>
<organism evidence="2 3">
    <name type="scientific">Agromyces luteolus</name>
    <dbReference type="NCBI Taxonomy" id="88373"/>
    <lineage>
        <taxon>Bacteria</taxon>
        <taxon>Bacillati</taxon>
        <taxon>Actinomycetota</taxon>
        <taxon>Actinomycetes</taxon>
        <taxon>Micrococcales</taxon>
        <taxon>Microbacteriaceae</taxon>
        <taxon>Agromyces</taxon>
    </lineage>
</organism>
<dbReference type="InterPro" id="IPR052897">
    <property type="entry name" value="Sec-Metab_Biosynth_Hydrolase"/>
</dbReference>